<evidence type="ECO:0000313" key="12">
    <source>
        <dbReference type="Proteomes" id="UP001044222"/>
    </source>
</evidence>
<feature type="domain" description="RING-type" evidence="10">
    <location>
        <begin position="23"/>
        <end position="62"/>
    </location>
</feature>
<dbReference type="PANTHER" id="PTHR12622">
    <property type="entry name" value="DELTEX-RELATED"/>
    <property type="match status" value="1"/>
</dbReference>
<dbReference type="AlphaFoldDB" id="A0A9D3LWE5"/>
<dbReference type="Pfam" id="PF18102">
    <property type="entry name" value="DTC"/>
    <property type="match status" value="1"/>
</dbReference>
<keyword evidence="12" id="KW-1185">Reference proteome</keyword>
<dbReference type="OrthoDB" id="527344at2759"/>
<evidence type="ECO:0000256" key="4">
    <source>
        <dbReference type="ARBA" id="ARBA00022679"/>
    </source>
</evidence>
<dbReference type="SMART" id="SM00184">
    <property type="entry name" value="RING"/>
    <property type="match status" value="1"/>
</dbReference>
<dbReference type="Gene3D" id="3.30.390.130">
    <property type="match status" value="1"/>
</dbReference>
<comment type="subcellular location">
    <subcellularLocation>
        <location evidence="9">Cytoplasm</location>
    </subcellularLocation>
</comment>
<proteinExistence type="inferred from homology"/>
<dbReference type="InterPro" id="IPR001841">
    <property type="entry name" value="Znf_RING"/>
</dbReference>
<dbReference type="SUPFAM" id="SSF57850">
    <property type="entry name" value="RING/U-box"/>
    <property type="match status" value="1"/>
</dbReference>
<evidence type="ECO:0000256" key="2">
    <source>
        <dbReference type="ARBA" id="ARBA00004906"/>
    </source>
</evidence>
<dbReference type="PROSITE" id="PS00518">
    <property type="entry name" value="ZF_RING_1"/>
    <property type="match status" value="1"/>
</dbReference>
<keyword evidence="6 8" id="KW-0863">Zinc-finger</keyword>
<evidence type="ECO:0000256" key="9">
    <source>
        <dbReference type="RuleBase" id="RU367105"/>
    </source>
</evidence>
<dbReference type="InterPro" id="IPR013083">
    <property type="entry name" value="Znf_RING/FYVE/PHD"/>
</dbReference>
<dbReference type="CDD" id="cd09633">
    <property type="entry name" value="Deltex_C"/>
    <property type="match status" value="1"/>
</dbReference>
<evidence type="ECO:0000256" key="8">
    <source>
        <dbReference type="PROSITE-ProRule" id="PRU00175"/>
    </source>
</evidence>
<evidence type="ECO:0000256" key="6">
    <source>
        <dbReference type="ARBA" id="ARBA00022771"/>
    </source>
</evidence>
<evidence type="ECO:0000256" key="5">
    <source>
        <dbReference type="ARBA" id="ARBA00022723"/>
    </source>
</evidence>
<dbReference type="EMBL" id="JAFIRN010000012">
    <property type="protein sequence ID" value="KAG5838232.1"/>
    <property type="molecule type" value="Genomic_DNA"/>
</dbReference>
<comment type="caution">
    <text evidence="11">The sequence shown here is derived from an EMBL/GenBank/DDBJ whole genome shotgun (WGS) entry which is preliminary data.</text>
</comment>
<dbReference type="Pfam" id="PF13639">
    <property type="entry name" value="zf-RING_2"/>
    <property type="match status" value="1"/>
</dbReference>
<dbReference type="Proteomes" id="UP001044222">
    <property type="component" value="Chromosome 12"/>
</dbReference>
<dbReference type="Gene3D" id="3.30.40.10">
    <property type="entry name" value="Zinc/RING finger domain, C3HC4 (zinc finger)"/>
    <property type="match status" value="1"/>
</dbReference>
<keyword evidence="9" id="KW-0963">Cytoplasm</keyword>
<evidence type="ECO:0000256" key="1">
    <source>
        <dbReference type="ARBA" id="ARBA00000900"/>
    </source>
</evidence>
<organism evidence="11 12">
    <name type="scientific">Anguilla anguilla</name>
    <name type="common">European freshwater eel</name>
    <name type="synonym">Muraena anguilla</name>
    <dbReference type="NCBI Taxonomy" id="7936"/>
    <lineage>
        <taxon>Eukaryota</taxon>
        <taxon>Metazoa</taxon>
        <taxon>Chordata</taxon>
        <taxon>Craniata</taxon>
        <taxon>Vertebrata</taxon>
        <taxon>Euteleostomi</taxon>
        <taxon>Actinopterygii</taxon>
        <taxon>Neopterygii</taxon>
        <taxon>Teleostei</taxon>
        <taxon>Anguilliformes</taxon>
        <taxon>Anguillidae</taxon>
        <taxon>Anguilla</taxon>
    </lineage>
</organism>
<keyword evidence="7 9" id="KW-0862">Zinc</keyword>
<dbReference type="InterPro" id="IPR017907">
    <property type="entry name" value="Znf_RING_CS"/>
</dbReference>
<evidence type="ECO:0000256" key="7">
    <source>
        <dbReference type="ARBA" id="ARBA00022833"/>
    </source>
</evidence>
<name>A0A9D3LWE5_ANGAN</name>
<dbReference type="OMA" id="WQRLPGF"/>
<keyword evidence="4 9" id="KW-0808">Transferase</keyword>
<dbReference type="InterPro" id="IPR039399">
    <property type="entry name" value="Deltex_C_sf"/>
</dbReference>
<reference evidence="11" key="1">
    <citation type="submission" date="2021-01" db="EMBL/GenBank/DDBJ databases">
        <title>A chromosome-scale assembly of European eel, Anguilla anguilla.</title>
        <authorList>
            <person name="Henkel C."/>
            <person name="Jong-Raadsen S.A."/>
            <person name="Dufour S."/>
            <person name="Weltzien F.-A."/>
            <person name="Palstra A.P."/>
            <person name="Pelster B."/>
            <person name="Spaink H.P."/>
            <person name="Van Den Thillart G.E."/>
            <person name="Jansen H."/>
            <person name="Zahm M."/>
            <person name="Klopp C."/>
            <person name="Cedric C."/>
            <person name="Louis A."/>
            <person name="Berthelot C."/>
            <person name="Parey E."/>
            <person name="Roest Crollius H."/>
            <person name="Montfort J."/>
            <person name="Robinson-Rechavi M."/>
            <person name="Bucao C."/>
            <person name="Bouchez O."/>
            <person name="Gislard M."/>
            <person name="Lluch J."/>
            <person name="Milhes M."/>
            <person name="Lampietro C."/>
            <person name="Lopez Roques C."/>
            <person name="Donnadieu C."/>
            <person name="Braasch I."/>
            <person name="Desvignes T."/>
            <person name="Postlethwait J."/>
            <person name="Bobe J."/>
            <person name="Guiguen Y."/>
            <person name="Dirks R."/>
        </authorList>
    </citation>
    <scope>NUCLEOTIDE SEQUENCE</scope>
    <source>
        <strain evidence="11">Tag_6206</strain>
        <tissue evidence="11">Liver</tissue>
    </source>
</reference>
<evidence type="ECO:0000259" key="10">
    <source>
        <dbReference type="PROSITE" id="PS50089"/>
    </source>
</evidence>
<evidence type="ECO:0000256" key="3">
    <source>
        <dbReference type="ARBA" id="ARBA00009413"/>
    </source>
</evidence>
<dbReference type="GO" id="GO:0008270">
    <property type="term" value="F:zinc ion binding"/>
    <property type="evidence" value="ECO:0007669"/>
    <property type="project" value="UniProtKB-KW"/>
</dbReference>
<dbReference type="GO" id="GO:0061630">
    <property type="term" value="F:ubiquitin protein ligase activity"/>
    <property type="evidence" value="ECO:0007669"/>
    <property type="project" value="UniProtKB-UniRule"/>
</dbReference>
<comment type="pathway">
    <text evidence="2 9">Protein modification; protein ubiquitination.</text>
</comment>
<accession>A0A9D3LWE5</accession>
<comment type="similarity">
    <text evidence="3 9">Belongs to the Deltex family.</text>
</comment>
<dbReference type="GO" id="GO:0016567">
    <property type="term" value="P:protein ubiquitination"/>
    <property type="evidence" value="ECO:0007669"/>
    <property type="project" value="UniProtKB-UniRule"/>
</dbReference>
<keyword evidence="5 9" id="KW-0479">Metal-binding</keyword>
<evidence type="ECO:0000313" key="11">
    <source>
        <dbReference type="EMBL" id="KAG5838232.1"/>
    </source>
</evidence>
<dbReference type="InterPro" id="IPR039396">
    <property type="entry name" value="Deltex_C"/>
</dbReference>
<comment type="catalytic activity">
    <reaction evidence="1 9">
        <text>S-ubiquitinyl-[E2 ubiquitin-conjugating enzyme]-L-cysteine + [acceptor protein]-L-lysine = [E2 ubiquitin-conjugating enzyme]-L-cysteine + N(6)-ubiquitinyl-[acceptor protein]-L-lysine.</text>
        <dbReference type="EC" id="2.3.2.27"/>
    </reaction>
</comment>
<protein>
    <recommendedName>
        <fullName evidence="9">E3 ubiquitin-protein ligase</fullName>
        <ecNumber evidence="9">2.3.2.27</ecNumber>
    </recommendedName>
</protein>
<dbReference type="EC" id="2.3.2.27" evidence="9"/>
<dbReference type="GO" id="GO:0007219">
    <property type="term" value="P:Notch signaling pathway"/>
    <property type="evidence" value="ECO:0007669"/>
    <property type="project" value="InterPro"/>
</dbReference>
<sequence length="219" mass="24224">MMSAENASRPGGPRSPDLGGGHCIICMDDIQEKRTLEKCMHSFCASCISEVFKLKPACPICNTFYGAYFGTQPHNGSMKVTRSWEHLPGFESCGTIVIDYHFPAGIQEAGHPNPGQLYSGTSRRAFLPASEEGERVLRLLRRAFAQRLLFTVGTSATTGRSNVITWNDIHHKTNMHGGPQCFGYPDPGYLLRVQEELRLKGVTEDDLSEPVDGTYPRES</sequence>
<dbReference type="GO" id="GO:0005737">
    <property type="term" value="C:cytoplasm"/>
    <property type="evidence" value="ECO:0007669"/>
    <property type="project" value="UniProtKB-SubCell"/>
</dbReference>
<dbReference type="PROSITE" id="PS50089">
    <property type="entry name" value="ZF_RING_2"/>
    <property type="match status" value="1"/>
</dbReference>
<gene>
    <name evidence="11" type="ORF">ANANG_G00221590</name>
</gene>
<dbReference type="InterPro" id="IPR039398">
    <property type="entry name" value="Deltex_fam"/>
</dbReference>